<dbReference type="PANTHER" id="PTHR14187:SF5">
    <property type="entry name" value="HEAT SHOCK 70 KDA PROTEIN 12A"/>
    <property type="match status" value="1"/>
</dbReference>
<dbReference type="InterPro" id="IPR013126">
    <property type="entry name" value="Hsp_70_fam"/>
</dbReference>
<dbReference type="CDD" id="cd10229">
    <property type="entry name" value="ASKHA_NBD_HSP70_HSPA12"/>
    <property type="match status" value="1"/>
</dbReference>
<comment type="similarity">
    <text evidence="1">Belongs to the heat shock protein 70 family.</text>
</comment>
<evidence type="ECO:0000313" key="4">
    <source>
        <dbReference type="Proteomes" id="UP000694844"/>
    </source>
</evidence>
<dbReference type="GeneID" id="111123261"/>
<evidence type="ECO:0000256" key="3">
    <source>
        <dbReference type="ARBA" id="ARBA00022840"/>
    </source>
</evidence>
<evidence type="ECO:0000313" key="5">
    <source>
        <dbReference type="RefSeq" id="XP_022321199.1"/>
    </source>
</evidence>
<evidence type="ECO:0000256" key="1">
    <source>
        <dbReference type="ARBA" id="ARBA00007381"/>
    </source>
</evidence>
<keyword evidence="4" id="KW-1185">Reference proteome</keyword>
<dbReference type="InterPro" id="IPR043129">
    <property type="entry name" value="ATPase_NBD"/>
</dbReference>
<gene>
    <name evidence="5" type="primary">LOC111123261</name>
</gene>
<dbReference type="AlphaFoldDB" id="A0A8B8D113"/>
<organism evidence="4 5">
    <name type="scientific">Crassostrea virginica</name>
    <name type="common">Eastern oyster</name>
    <dbReference type="NCBI Taxonomy" id="6565"/>
    <lineage>
        <taxon>Eukaryota</taxon>
        <taxon>Metazoa</taxon>
        <taxon>Spiralia</taxon>
        <taxon>Lophotrochozoa</taxon>
        <taxon>Mollusca</taxon>
        <taxon>Bivalvia</taxon>
        <taxon>Autobranchia</taxon>
        <taxon>Pteriomorphia</taxon>
        <taxon>Ostreida</taxon>
        <taxon>Ostreoidea</taxon>
        <taxon>Ostreidae</taxon>
        <taxon>Crassostrea</taxon>
    </lineage>
</organism>
<keyword evidence="2" id="KW-0547">Nucleotide-binding</keyword>
<dbReference type="Pfam" id="PF00012">
    <property type="entry name" value="HSP70"/>
    <property type="match status" value="1"/>
</dbReference>
<dbReference type="SUPFAM" id="SSF53067">
    <property type="entry name" value="Actin-like ATPase domain"/>
    <property type="match status" value="2"/>
</dbReference>
<evidence type="ECO:0000256" key="2">
    <source>
        <dbReference type="ARBA" id="ARBA00022741"/>
    </source>
</evidence>
<proteinExistence type="inferred from homology"/>
<dbReference type="GO" id="GO:0140662">
    <property type="term" value="F:ATP-dependent protein folding chaperone"/>
    <property type="evidence" value="ECO:0007669"/>
    <property type="project" value="InterPro"/>
</dbReference>
<dbReference type="OrthoDB" id="6127299at2759"/>
<dbReference type="KEGG" id="cvn:111123261"/>
<keyword evidence="3" id="KW-0067">ATP-binding</keyword>
<reference evidence="5" key="1">
    <citation type="submission" date="2025-08" db="UniProtKB">
        <authorList>
            <consortium name="RefSeq"/>
        </authorList>
    </citation>
    <scope>IDENTIFICATION</scope>
    <source>
        <tissue evidence="5">Whole sample</tissue>
    </source>
</reference>
<dbReference type="Proteomes" id="UP000694844">
    <property type="component" value="Chromosome 3"/>
</dbReference>
<dbReference type="GO" id="GO:0005524">
    <property type="term" value="F:ATP binding"/>
    <property type="evidence" value="ECO:0007669"/>
    <property type="project" value="UniProtKB-KW"/>
</dbReference>
<dbReference type="PANTHER" id="PTHR14187">
    <property type="entry name" value="ALPHA KINASE/ELONGATION FACTOR 2 KINASE"/>
    <property type="match status" value="1"/>
</dbReference>
<accession>A0A8B8D113</accession>
<dbReference type="Gene3D" id="3.30.420.40">
    <property type="match status" value="2"/>
</dbReference>
<sequence>MACAQEDRLMTAAIDFGTTYSGYCFSFRHDFETDPLKVSANTWTAGTAGLVSLKTPTTVLLDGKGDLVAFGYEAEDRYSELAEEEEHAEYFYFRRFKMTLFNSSSRLTRDTMLKDMTGGKQMKAIKVFSHAIRYLKDHMLKTLEQRGAGLKDKDINWVLTVPAIWDDPAKQFMREAAEEAGINRIQLMISLEPEAASLFCKYLPIEKLQGAESGISAFRPGSRYLVLDAGGGTVDITVHEVQTNGTLKELDKASGGAWGGTRVDESFKEMLEDIVGKGMLEEFALSHTADYIDLFRDFETKKRNVKDDEPGKITIRIPISLQELYEERSGEEIKKRIRQTKYKDDLTWVGDRLRINKPCFVELFSAACEGMVDHVKKLLKSPKVRGTNNILMVGGFSESPLLQRRIREAFPNCRVIVPQEAGLAVLKGAVIFGHQPATIAARIAKYTYGISTNTKFDRKIHPQSKLKMVEGKEKCKDVFDKHVSTGQELEIDEVQSEKSYWPLYSNQTQVSLPVYTSTNEDPKFVDDDGCCYLGKLTVDLPKYGSDKEVSSSFIFGGTELKVQAVVKSTGEVTTANFDFLEGEP</sequence>
<name>A0A8B8D113_CRAVI</name>
<dbReference type="RefSeq" id="XP_022321199.1">
    <property type="nucleotide sequence ID" value="XM_022465491.1"/>
</dbReference>
<protein>
    <submittedName>
        <fullName evidence="5">Heat shock 70 kDa protein 12A-like</fullName>
    </submittedName>
</protein>